<dbReference type="SMART" id="SM00862">
    <property type="entry name" value="Trans_reg_C"/>
    <property type="match status" value="1"/>
</dbReference>
<dbReference type="Gene3D" id="1.10.10.10">
    <property type="entry name" value="Winged helix-like DNA-binding domain superfamily/Winged helix DNA-binding domain"/>
    <property type="match status" value="1"/>
</dbReference>
<dbReference type="CDD" id="cd00383">
    <property type="entry name" value="trans_reg_C"/>
    <property type="match status" value="1"/>
</dbReference>
<proteinExistence type="predicted"/>
<sequence>MNTKSSNQPKEVLQFGSFCYCAQRRLLLDAGKPVPIGSKALDILHFLLDNAGTVMSKEAIIAHTWPTTVVEETNLRVHINALRRALCDGKDGRRYIVNIPQRGYSFVADVQPFEAVIAWPPNISQTAGALIPARLSQLIGRDAVVDKLVRQLPSRRLITLVAAGGMGKTAVALRVTELLTEFYADGVAFIDLSELADPTLVSATVIDSLGLSVPAQEDITNLCNYLQPRRMLLVLDNCEHLIEACSVMVDALLKAAPNLSILATSREPLLVEGENVQRLTPLALPKDPTGLSAVDALHHSALQLFVYRAASHKESFHLRDQDVPPLVDICRLLDASPLAIEMAAARVETFGLDGLSVQLQGAFLLSMQGQRTAKARQQSLRASLDWSYALLTPIEQKVLQCFALFKVAVTLDQAIRLITCKTLESACIFDAVVQLVAKSLLLTDIGDKVVGYRLSNCTRSYALEKLADKNEIRTIRNGCIENKAYA</sequence>
<feature type="domain" description="OmpR/PhoB-type" evidence="3">
    <location>
        <begin position="10"/>
        <end position="108"/>
    </location>
</feature>
<keyword evidence="1 2" id="KW-0238">DNA-binding</keyword>
<evidence type="ECO:0000259" key="3">
    <source>
        <dbReference type="PROSITE" id="PS51755"/>
    </source>
</evidence>
<dbReference type="InterPro" id="IPR027417">
    <property type="entry name" value="P-loop_NTPase"/>
</dbReference>
<evidence type="ECO:0000313" key="5">
    <source>
        <dbReference type="Proteomes" id="UP000242915"/>
    </source>
</evidence>
<reference evidence="5" key="1">
    <citation type="submission" date="2017-06" db="EMBL/GenBank/DDBJ databases">
        <authorList>
            <person name="Varghese N."/>
            <person name="Submissions S."/>
        </authorList>
    </citation>
    <scope>NUCLEOTIDE SEQUENCE [LARGE SCALE GENOMIC DNA]</scope>
    <source>
        <strain evidence="5">CIP 108523</strain>
    </source>
</reference>
<dbReference type="InterPro" id="IPR016032">
    <property type="entry name" value="Sig_transdc_resp-reg_C-effctor"/>
</dbReference>
<dbReference type="Pfam" id="PF00486">
    <property type="entry name" value="Trans_reg_C"/>
    <property type="match status" value="1"/>
</dbReference>
<dbReference type="Gene3D" id="3.40.50.300">
    <property type="entry name" value="P-loop containing nucleotide triphosphate hydrolases"/>
    <property type="match status" value="1"/>
</dbReference>
<dbReference type="InterPro" id="IPR002182">
    <property type="entry name" value="NB-ARC"/>
</dbReference>
<evidence type="ECO:0000313" key="4">
    <source>
        <dbReference type="EMBL" id="SNS95350.1"/>
    </source>
</evidence>
<dbReference type="Pfam" id="PF00931">
    <property type="entry name" value="NB-ARC"/>
    <property type="match status" value="1"/>
</dbReference>
<gene>
    <name evidence="4" type="ORF">SAMN05216255_3983</name>
</gene>
<dbReference type="GO" id="GO:0043531">
    <property type="term" value="F:ADP binding"/>
    <property type="evidence" value="ECO:0007669"/>
    <property type="project" value="InterPro"/>
</dbReference>
<keyword evidence="5" id="KW-1185">Reference proteome</keyword>
<name>A0A239INV9_9PSED</name>
<evidence type="ECO:0000256" key="2">
    <source>
        <dbReference type="PROSITE-ProRule" id="PRU01091"/>
    </source>
</evidence>
<organism evidence="4 5">
    <name type="scientific">Pseudomonas segetis</name>
    <dbReference type="NCBI Taxonomy" id="298908"/>
    <lineage>
        <taxon>Bacteria</taxon>
        <taxon>Pseudomonadati</taxon>
        <taxon>Pseudomonadota</taxon>
        <taxon>Gammaproteobacteria</taxon>
        <taxon>Pseudomonadales</taxon>
        <taxon>Pseudomonadaceae</taxon>
        <taxon>Pseudomonas</taxon>
    </lineage>
</organism>
<dbReference type="GO" id="GO:0003677">
    <property type="term" value="F:DNA binding"/>
    <property type="evidence" value="ECO:0007669"/>
    <property type="project" value="UniProtKB-UniRule"/>
</dbReference>
<dbReference type="InterPro" id="IPR001867">
    <property type="entry name" value="OmpR/PhoB-type_DNA-bd"/>
</dbReference>
<dbReference type="GO" id="GO:0000160">
    <property type="term" value="P:phosphorelay signal transduction system"/>
    <property type="evidence" value="ECO:0007669"/>
    <property type="project" value="InterPro"/>
</dbReference>
<dbReference type="Proteomes" id="UP000242915">
    <property type="component" value="Unassembled WGS sequence"/>
</dbReference>
<protein>
    <submittedName>
        <fullName evidence="4">Predicted ATPase</fullName>
    </submittedName>
</protein>
<dbReference type="PANTHER" id="PTHR47691">
    <property type="entry name" value="REGULATOR-RELATED"/>
    <property type="match status" value="1"/>
</dbReference>
<accession>A0A239INV9</accession>
<dbReference type="PANTHER" id="PTHR47691:SF3">
    <property type="entry name" value="HTH-TYPE TRANSCRIPTIONAL REGULATOR RV0890C-RELATED"/>
    <property type="match status" value="1"/>
</dbReference>
<dbReference type="AlphaFoldDB" id="A0A239INV9"/>
<dbReference type="GO" id="GO:0006355">
    <property type="term" value="P:regulation of DNA-templated transcription"/>
    <property type="evidence" value="ECO:0007669"/>
    <property type="project" value="InterPro"/>
</dbReference>
<dbReference type="SUPFAM" id="SSF46894">
    <property type="entry name" value="C-terminal effector domain of the bipartite response regulators"/>
    <property type="match status" value="1"/>
</dbReference>
<dbReference type="EMBL" id="FZOG01000006">
    <property type="protein sequence ID" value="SNS95350.1"/>
    <property type="molecule type" value="Genomic_DNA"/>
</dbReference>
<feature type="DNA-binding region" description="OmpR/PhoB-type" evidence="2">
    <location>
        <begin position="10"/>
        <end position="108"/>
    </location>
</feature>
<dbReference type="InterPro" id="IPR036388">
    <property type="entry name" value="WH-like_DNA-bd_sf"/>
</dbReference>
<evidence type="ECO:0000256" key="1">
    <source>
        <dbReference type="ARBA" id="ARBA00023125"/>
    </source>
</evidence>
<dbReference type="PROSITE" id="PS51755">
    <property type="entry name" value="OMPR_PHOB"/>
    <property type="match status" value="1"/>
</dbReference>
<dbReference type="SUPFAM" id="SSF52540">
    <property type="entry name" value="P-loop containing nucleoside triphosphate hydrolases"/>
    <property type="match status" value="1"/>
</dbReference>
<dbReference type="RefSeq" id="WP_089361005.1">
    <property type="nucleotide sequence ID" value="NZ_FZOG01000006.1"/>
</dbReference>